<dbReference type="PANTHER" id="PTHR47843:SF2">
    <property type="entry name" value="BTB DOMAIN-CONTAINING PROTEIN"/>
    <property type="match status" value="1"/>
</dbReference>
<dbReference type="PANTHER" id="PTHR47843">
    <property type="entry name" value="BTB DOMAIN-CONTAINING PROTEIN-RELATED"/>
    <property type="match status" value="1"/>
</dbReference>
<sequence>MSLKRLSGEDHYDARSKKTRWAQIKETWSRLQNKAVLTRTCSFTVSDDIITVTVGKEQLRHLIHESVLWKCPFFDKCLHSGMREQEEKAVILPEDDPEDFAIIVKWLYAEKIPDDIDWHRIIPAYNAASKFCMPELQNALVDALRSQMEDWCLTPEWVSHIWTRTEEGSQLRELVLDTFYYDISKKPSRYNEHNMEHQAEADGPKYAAQMEKCMTNAELGLALLWRFADPAFRPKAKPCTMKGCVYHVHENEKKCSRP</sequence>
<dbReference type="EMBL" id="KN846996">
    <property type="protein sequence ID" value="KIW89142.1"/>
    <property type="molecule type" value="Genomic_DNA"/>
</dbReference>
<dbReference type="RefSeq" id="XP_016615811.1">
    <property type="nucleotide sequence ID" value="XM_016767713.1"/>
</dbReference>
<dbReference type="VEuPathDB" id="FungiDB:Z519_09994"/>
<evidence type="ECO:0000313" key="3">
    <source>
        <dbReference type="Proteomes" id="UP000053789"/>
    </source>
</evidence>
<evidence type="ECO:0000313" key="2">
    <source>
        <dbReference type="EMBL" id="KIW89142.1"/>
    </source>
</evidence>
<feature type="domain" description="BTB" evidence="1">
    <location>
        <begin position="62"/>
        <end position="146"/>
    </location>
</feature>
<dbReference type="InterPro" id="IPR011333">
    <property type="entry name" value="SKP1/BTB/POZ_sf"/>
</dbReference>
<protein>
    <recommendedName>
        <fullName evidence="1">BTB domain-containing protein</fullName>
    </recommendedName>
</protein>
<dbReference type="SUPFAM" id="SSF54695">
    <property type="entry name" value="POZ domain"/>
    <property type="match status" value="1"/>
</dbReference>
<organism evidence="2 3">
    <name type="scientific">Cladophialophora bantiana (strain ATCC 10958 / CBS 173.52 / CDC B-1940 / NIH 8579)</name>
    <name type="common">Xylohypha bantiana</name>
    <dbReference type="NCBI Taxonomy" id="1442370"/>
    <lineage>
        <taxon>Eukaryota</taxon>
        <taxon>Fungi</taxon>
        <taxon>Dikarya</taxon>
        <taxon>Ascomycota</taxon>
        <taxon>Pezizomycotina</taxon>
        <taxon>Eurotiomycetes</taxon>
        <taxon>Chaetothyriomycetidae</taxon>
        <taxon>Chaetothyriales</taxon>
        <taxon>Herpotrichiellaceae</taxon>
        <taxon>Cladophialophora</taxon>
    </lineage>
</organism>
<dbReference type="InterPro" id="IPR000210">
    <property type="entry name" value="BTB/POZ_dom"/>
</dbReference>
<dbReference type="Proteomes" id="UP000053789">
    <property type="component" value="Unassembled WGS sequence"/>
</dbReference>
<gene>
    <name evidence="2" type="ORF">Z519_09994</name>
</gene>
<dbReference type="HOGENOM" id="CLU_068279_1_0_1"/>
<dbReference type="Pfam" id="PF00651">
    <property type="entry name" value="BTB"/>
    <property type="match status" value="1"/>
</dbReference>
<dbReference type="OrthoDB" id="1022638at2759"/>
<dbReference type="AlphaFoldDB" id="A0A0D2FRB1"/>
<dbReference type="CDD" id="cd18186">
    <property type="entry name" value="BTB_POZ_ZBTB_KLHL-like"/>
    <property type="match status" value="1"/>
</dbReference>
<dbReference type="GeneID" id="27702922"/>
<reference evidence="2" key="1">
    <citation type="submission" date="2015-01" db="EMBL/GenBank/DDBJ databases">
        <title>The Genome Sequence of Cladophialophora bantiana CBS 173.52.</title>
        <authorList>
            <consortium name="The Broad Institute Genomics Platform"/>
            <person name="Cuomo C."/>
            <person name="de Hoog S."/>
            <person name="Gorbushina A."/>
            <person name="Stielow B."/>
            <person name="Teixiera M."/>
            <person name="Abouelleil A."/>
            <person name="Chapman S.B."/>
            <person name="Priest M."/>
            <person name="Young S.K."/>
            <person name="Wortman J."/>
            <person name="Nusbaum C."/>
            <person name="Birren B."/>
        </authorList>
    </citation>
    <scope>NUCLEOTIDE SEQUENCE [LARGE SCALE GENOMIC DNA]</scope>
    <source>
        <strain evidence="2">CBS 173.52</strain>
    </source>
</reference>
<evidence type="ECO:0000259" key="1">
    <source>
        <dbReference type="Pfam" id="PF00651"/>
    </source>
</evidence>
<name>A0A0D2FRB1_CLAB1</name>
<proteinExistence type="predicted"/>
<keyword evidence="3" id="KW-1185">Reference proteome</keyword>
<accession>A0A0D2FRB1</accession>
<dbReference type="Gene3D" id="3.30.710.10">
    <property type="entry name" value="Potassium Channel Kv1.1, Chain A"/>
    <property type="match status" value="1"/>
</dbReference>